<name>A0A5S9XIR8_ARATH</name>
<evidence type="ECO:0000313" key="1">
    <source>
        <dbReference type="EMBL" id="CAA0384715.1"/>
    </source>
</evidence>
<proteinExistence type="predicted"/>
<sequence>MYEDNAACIAQLKDGYIKGDRTKHIVPKFFYTHDLQKSGDVRVLQIRSNDNLADLFTKALPTATFKKLVYRIGLRRLKDLDEYTHKGDISNTLRIDDFFCNKVVVALDSNGHVRKILSTAPPRPRVTGSGGFFSTGTGFLCFSVSSFDFFFNSGRSNYGRGRFFSILQRLRCRSLSIEDLDLLPFFFRLCLLGPGMLIDVSAPFMVRRVLVLFPLDRSIVSDLF</sequence>
<accession>A0A5S9XIR8</accession>
<dbReference type="Proteomes" id="UP000434276">
    <property type="component" value="Unassembled WGS sequence"/>
</dbReference>
<protein>
    <submittedName>
        <fullName evidence="1">Uncharacterized protein</fullName>
    </submittedName>
</protein>
<organism evidence="1 2">
    <name type="scientific">Arabidopsis thaliana</name>
    <name type="common">Mouse-ear cress</name>
    <dbReference type="NCBI Taxonomy" id="3702"/>
    <lineage>
        <taxon>Eukaryota</taxon>
        <taxon>Viridiplantae</taxon>
        <taxon>Streptophyta</taxon>
        <taxon>Embryophyta</taxon>
        <taxon>Tracheophyta</taxon>
        <taxon>Spermatophyta</taxon>
        <taxon>Magnoliopsida</taxon>
        <taxon>eudicotyledons</taxon>
        <taxon>Gunneridae</taxon>
        <taxon>Pentapetalae</taxon>
        <taxon>rosids</taxon>
        <taxon>malvids</taxon>
        <taxon>Brassicales</taxon>
        <taxon>Brassicaceae</taxon>
        <taxon>Camelineae</taxon>
        <taxon>Arabidopsis</taxon>
    </lineage>
</organism>
<dbReference type="CDD" id="cd09272">
    <property type="entry name" value="RNase_HI_RT_Ty1"/>
    <property type="match status" value="1"/>
</dbReference>
<evidence type="ECO:0000313" key="2">
    <source>
        <dbReference type="Proteomes" id="UP000434276"/>
    </source>
</evidence>
<reference evidence="1 2" key="1">
    <citation type="submission" date="2019-12" db="EMBL/GenBank/DDBJ databases">
        <authorList>
            <person name="Jiao W.-B."/>
            <person name="Schneeberger K."/>
        </authorList>
    </citation>
    <scope>NUCLEOTIDE SEQUENCE [LARGE SCALE GENOMIC DNA]</scope>
    <source>
        <strain evidence="2">cv. C24</strain>
    </source>
</reference>
<dbReference type="AlphaFoldDB" id="A0A5S9XIR8"/>
<dbReference type="ExpressionAtlas" id="A0A5S9XIR8">
    <property type="expression patterns" value="baseline and differential"/>
</dbReference>
<dbReference type="EMBL" id="CACSHJ010000089">
    <property type="protein sequence ID" value="CAA0384715.1"/>
    <property type="molecule type" value="Genomic_DNA"/>
</dbReference>
<gene>
    <name evidence="1" type="ORF">C24_LOCUS14896</name>
</gene>
<dbReference type="OrthoDB" id="1608633at2759"/>